<dbReference type="Proteomes" id="UP000887567">
    <property type="component" value="Unplaced"/>
</dbReference>
<dbReference type="KEGG" id="epa:110252029"/>
<organism evidence="1 2">
    <name type="scientific">Exaiptasia diaphana</name>
    <name type="common">Tropical sea anemone</name>
    <name type="synonym">Aiptasia pulchella</name>
    <dbReference type="NCBI Taxonomy" id="2652724"/>
    <lineage>
        <taxon>Eukaryota</taxon>
        <taxon>Metazoa</taxon>
        <taxon>Cnidaria</taxon>
        <taxon>Anthozoa</taxon>
        <taxon>Hexacorallia</taxon>
        <taxon>Actiniaria</taxon>
        <taxon>Aiptasiidae</taxon>
        <taxon>Exaiptasia</taxon>
    </lineage>
</organism>
<accession>A0A913Y395</accession>
<protein>
    <submittedName>
        <fullName evidence="1">Uncharacterized protein</fullName>
    </submittedName>
</protein>
<name>A0A913Y395_EXADI</name>
<reference evidence="1" key="1">
    <citation type="submission" date="2022-11" db="UniProtKB">
        <authorList>
            <consortium name="EnsemblMetazoa"/>
        </authorList>
    </citation>
    <scope>IDENTIFICATION</scope>
</reference>
<evidence type="ECO:0000313" key="1">
    <source>
        <dbReference type="EnsemblMetazoa" id="XP_020914445.1"/>
    </source>
</evidence>
<dbReference type="EnsemblMetazoa" id="XM_021058786.2">
    <property type="protein sequence ID" value="XP_020914445.1"/>
    <property type="gene ID" value="LOC110252029"/>
</dbReference>
<keyword evidence="2" id="KW-1185">Reference proteome</keyword>
<proteinExistence type="predicted"/>
<dbReference type="RefSeq" id="XP_020914445.1">
    <property type="nucleotide sequence ID" value="XM_021058786.2"/>
</dbReference>
<evidence type="ECO:0000313" key="2">
    <source>
        <dbReference type="Proteomes" id="UP000887567"/>
    </source>
</evidence>
<dbReference type="Gene3D" id="3.30.160.60">
    <property type="entry name" value="Classic Zinc Finger"/>
    <property type="match status" value="1"/>
</dbReference>
<dbReference type="AlphaFoldDB" id="A0A913Y395"/>
<dbReference type="GeneID" id="110252029"/>
<sequence>MSLDTWIEYKSIYGNTLFIYNKATGEHKWPSEDGGSNLQDNIMHGLPIMAKEYCCIATQTDDYGCENGCSSKYINTSNVIENAGPLNNINSVSSVDVDNTTASCSNENYNNQQGSMTVSDSEDVSNETNVEKPIECSQLSQEFEVEQDLTQHEQTSCVEESIKCSYCKRAAQGLYAHVSQSYEKHKVDMQKHVTA</sequence>